<evidence type="ECO:0000313" key="7">
    <source>
        <dbReference type="EMBL" id="KAF2404902.1"/>
    </source>
</evidence>
<protein>
    <submittedName>
        <fullName evidence="7">FAD-binding domain-containing protein</fullName>
    </submittedName>
</protein>
<evidence type="ECO:0000256" key="5">
    <source>
        <dbReference type="SAM" id="SignalP"/>
    </source>
</evidence>
<dbReference type="Pfam" id="PF01565">
    <property type="entry name" value="FAD_binding_4"/>
    <property type="match status" value="1"/>
</dbReference>
<dbReference type="AlphaFoldDB" id="A0A6G1I9F2"/>
<evidence type="ECO:0000313" key="8">
    <source>
        <dbReference type="Proteomes" id="UP000799640"/>
    </source>
</evidence>
<comment type="similarity">
    <text evidence="1">Belongs to the oxygen-dependent FAD-linked oxidoreductase family.</text>
</comment>
<dbReference type="Gene3D" id="3.40.462.20">
    <property type="match status" value="1"/>
</dbReference>
<dbReference type="Proteomes" id="UP000799640">
    <property type="component" value="Unassembled WGS sequence"/>
</dbReference>
<dbReference type="GO" id="GO:0016491">
    <property type="term" value="F:oxidoreductase activity"/>
    <property type="evidence" value="ECO:0007669"/>
    <property type="project" value="UniProtKB-KW"/>
</dbReference>
<dbReference type="InterPro" id="IPR016166">
    <property type="entry name" value="FAD-bd_PCMH"/>
</dbReference>
<evidence type="ECO:0000256" key="1">
    <source>
        <dbReference type="ARBA" id="ARBA00005466"/>
    </source>
</evidence>
<dbReference type="InterPro" id="IPR006094">
    <property type="entry name" value="Oxid_FAD_bind_N"/>
</dbReference>
<dbReference type="OrthoDB" id="2151789at2759"/>
<dbReference type="PANTHER" id="PTHR42973">
    <property type="entry name" value="BINDING OXIDOREDUCTASE, PUTATIVE (AFU_ORTHOLOGUE AFUA_1G17690)-RELATED"/>
    <property type="match status" value="1"/>
</dbReference>
<dbReference type="InterPro" id="IPR016169">
    <property type="entry name" value="FAD-bd_PCMH_sub2"/>
</dbReference>
<dbReference type="EMBL" id="ML996687">
    <property type="protein sequence ID" value="KAF2404902.1"/>
    <property type="molecule type" value="Genomic_DNA"/>
</dbReference>
<name>A0A6G1I9F2_9PEZI</name>
<keyword evidence="8" id="KW-1185">Reference proteome</keyword>
<feature type="signal peptide" evidence="5">
    <location>
        <begin position="1"/>
        <end position="16"/>
    </location>
</feature>
<gene>
    <name evidence="7" type="ORF">EJ06DRAFT_535019</name>
</gene>
<evidence type="ECO:0000256" key="3">
    <source>
        <dbReference type="ARBA" id="ARBA00022827"/>
    </source>
</evidence>
<accession>A0A6G1I9F2</accession>
<keyword evidence="3" id="KW-0274">FAD</keyword>
<keyword evidence="2" id="KW-0285">Flavoprotein</keyword>
<proteinExistence type="inferred from homology"/>
<dbReference type="PANTHER" id="PTHR42973:SF22">
    <property type="entry name" value="FAD-BINDING PCMH-TYPE DOMAIN-CONTAINING PROTEIN-RELATED"/>
    <property type="match status" value="1"/>
</dbReference>
<dbReference type="PROSITE" id="PS51387">
    <property type="entry name" value="FAD_PCMH"/>
    <property type="match status" value="1"/>
</dbReference>
<reference evidence="7" key="1">
    <citation type="journal article" date="2020" name="Stud. Mycol.">
        <title>101 Dothideomycetes genomes: a test case for predicting lifestyles and emergence of pathogens.</title>
        <authorList>
            <person name="Haridas S."/>
            <person name="Albert R."/>
            <person name="Binder M."/>
            <person name="Bloem J."/>
            <person name="Labutti K."/>
            <person name="Salamov A."/>
            <person name="Andreopoulos B."/>
            <person name="Baker S."/>
            <person name="Barry K."/>
            <person name="Bills G."/>
            <person name="Bluhm B."/>
            <person name="Cannon C."/>
            <person name="Castanera R."/>
            <person name="Culley D."/>
            <person name="Daum C."/>
            <person name="Ezra D."/>
            <person name="Gonzalez J."/>
            <person name="Henrissat B."/>
            <person name="Kuo A."/>
            <person name="Liang C."/>
            <person name="Lipzen A."/>
            <person name="Lutzoni F."/>
            <person name="Magnuson J."/>
            <person name="Mondo S."/>
            <person name="Nolan M."/>
            <person name="Ohm R."/>
            <person name="Pangilinan J."/>
            <person name="Park H.-J."/>
            <person name="Ramirez L."/>
            <person name="Alfaro M."/>
            <person name="Sun H."/>
            <person name="Tritt A."/>
            <person name="Yoshinaga Y."/>
            <person name="Zwiers L.-H."/>
            <person name="Turgeon B."/>
            <person name="Goodwin S."/>
            <person name="Spatafora J."/>
            <person name="Crous P."/>
            <person name="Grigoriev I."/>
        </authorList>
    </citation>
    <scope>NUCLEOTIDE SEQUENCE</scope>
    <source>
        <strain evidence="7">CBS 262.69</strain>
    </source>
</reference>
<dbReference type="Gene3D" id="3.30.465.10">
    <property type="match status" value="1"/>
</dbReference>
<dbReference type="Gene3D" id="3.30.43.10">
    <property type="entry name" value="Uridine Diphospho-n-acetylenolpyruvylglucosamine Reductase, domain 2"/>
    <property type="match status" value="1"/>
</dbReference>
<keyword evidence="5" id="KW-0732">Signal</keyword>
<keyword evidence="4" id="KW-0560">Oxidoreductase</keyword>
<organism evidence="7 8">
    <name type="scientific">Trichodelitschia bisporula</name>
    <dbReference type="NCBI Taxonomy" id="703511"/>
    <lineage>
        <taxon>Eukaryota</taxon>
        <taxon>Fungi</taxon>
        <taxon>Dikarya</taxon>
        <taxon>Ascomycota</taxon>
        <taxon>Pezizomycotina</taxon>
        <taxon>Dothideomycetes</taxon>
        <taxon>Dothideomycetes incertae sedis</taxon>
        <taxon>Phaeotrichales</taxon>
        <taxon>Phaeotrichaceae</taxon>
        <taxon>Trichodelitschia</taxon>
    </lineage>
</organism>
<feature type="chain" id="PRO_5026043600" evidence="5">
    <location>
        <begin position="17"/>
        <end position="487"/>
    </location>
</feature>
<sequence length="487" mass="51710">MRLHWLPLGLAAVVAADDAARPQGPVVADPASVAAASSYWAKQVQEVAPACFVVPASAADVATAVRILTGGGERDDADGVPFAVRSGGHTPIPGWASLQGGVTIDLSDLKQVDPSPDRKTVAVGPGNRWADVYSKLDAVGLGVSGGRVATVGVGGLVTGGGISFFSRERGFVADAVVNFQVVLASGAVVNANANTNRNLFRALKGGSSNFGIVTRFDLAAFPLGMMWGGMAFHDISQRPALFAYFANYTANTADPASAWIHSYTYLQQLGSWFVTSNVHYTRPVNSTPAILAPALNMPGTTLDVKPASLTALTLQMAETNPAGDRQLFVTLTHVNSAEYMEAFFQIGNATATGLAAVQGLRFSMSYQALSRAVTGFAKRSGGNALGLEEEEEDLILVLLTATWESAADDATVEAAAEAMFADARKKAEEMEVDSPYLYLNYAARFQDPVRGYGEESAEFLGRVARKYDPRRVFQRQVPGGFKLVREW</sequence>
<dbReference type="SUPFAM" id="SSF56176">
    <property type="entry name" value="FAD-binding/transporter-associated domain-like"/>
    <property type="match status" value="1"/>
</dbReference>
<evidence type="ECO:0000259" key="6">
    <source>
        <dbReference type="PROSITE" id="PS51387"/>
    </source>
</evidence>
<evidence type="ECO:0000256" key="2">
    <source>
        <dbReference type="ARBA" id="ARBA00022630"/>
    </source>
</evidence>
<dbReference type="InterPro" id="IPR050416">
    <property type="entry name" value="FAD-linked_Oxidoreductase"/>
</dbReference>
<feature type="domain" description="FAD-binding PCMH-type" evidence="6">
    <location>
        <begin position="45"/>
        <end position="223"/>
    </location>
</feature>
<evidence type="ECO:0000256" key="4">
    <source>
        <dbReference type="ARBA" id="ARBA00023002"/>
    </source>
</evidence>
<dbReference type="GO" id="GO:0071949">
    <property type="term" value="F:FAD binding"/>
    <property type="evidence" value="ECO:0007669"/>
    <property type="project" value="InterPro"/>
</dbReference>
<dbReference type="InterPro" id="IPR016167">
    <property type="entry name" value="FAD-bd_PCMH_sub1"/>
</dbReference>
<dbReference type="InterPro" id="IPR036318">
    <property type="entry name" value="FAD-bd_PCMH-like_sf"/>
</dbReference>